<evidence type="ECO:0000313" key="16">
    <source>
        <dbReference type="Proteomes" id="UP000244223"/>
    </source>
</evidence>
<evidence type="ECO:0000256" key="6">
    <source>
        <dbReference type="ARBA" id="ARBA00022729"/>
    </source>
</evidence>
<dbReference type="InterPro" id="IPR012910">
    <property type="entry name" value="Plug_dom"/>
</dbReference>
<keyword evidence="9 15" id="KW-0675">Receptor</keyword>
<dbReference type="Pfam" id="PF00593">
    <property type="entry name" value="TonB_dep_Rec_b-barrel"/>
    <property type="match status" value="1"/>
</dbReference>
<feature type="domain" description="TonB-dependent receptor plug" evidence="14">
    <location>
        <begin position="38"/>
        <end position="143"/>
    </location>
</feature>
<keyword evidence="6" id="KW-0732">Signal</keyword>
<dbReference type="InterPro" id="IPR039426">
    <property type="entry name" value="TonB-dep_rcpt-like"/>
</dbReference>
<evidence type="ECO:0000256" key="3">
    <source>
        <dbReference type="ARBA" id="ARBA00022448"/>
    </source>
</evidence>
<dbReference type="PROSITE" id="PS52016">
    <property type="entry name" value="TONB_DEPENDENT_REC_3"/>
    <property type="match status" value="1"/>
</dbReference>
<dbReference type="CDD" id="cd01347">
    <property type="entry name" value="ligand_gated_channel"/>
    <property type="match status" value="1"/>
</dbReference>
<dbReference type="PANTHER" id="PTHR30069:SF29">
    <property type="entry name" value="HEMOGLOBIN AND HEMOGLOBIN-HAPTOGLOBIN-BINDING PROTEIN 1-RELATED"/>
    <property type="match status" value="1"/>
</dbReference>
<accession>A0A2T5IZA4</accession>
<evidence type="ECO:0000256" key="2">
    <source>
        <dbReference type="ARBA" id="ARBA00008143"/>
    </source>
</evidence>
<dbReference type="Proteomes" id="UP000244223">
    <property type="component" value="Unassembled WGS sequence"/>
</dbReference>
<evidence type="ECO:0000256" key="7">
    <source>
        <dbReference type="ARBA" id="ARBA00023077"/>
    </source>
</evidence>
<dbReference type="InterPro" id="IPR036942">
    <property type="entry name" value="Beta-barrel_TonB_sf"/>
</dbReference>
<gene>
    <name evidence="15" type="ORF">C8N29_10782</name>
</gene>
<dbReference type="AlphaFoldDB" id="A0A2T5IZA4"/>
<keyword evidence="8 11" id="KW-0472">Membrane</keyword>
<comment type="similarity">
    <text evidence="2">Belongs to the TonB-dependent receptor family. Hemoglobin/haptoglobin binding protein subfamily.</text>
</comment>
<dbReference type="GO" id="GO:0015344">
    <property type="term" value="F:siderophore uptake transmembrane transporter activity"/>
    <property type="evidence" value="ECO:0007669"/>
    <property type="project" value="TreeGrafter"/>
</dbReference>
<dbReference type="GO" id="GO:0009279">
    <property type="term" value="C:cell outer membrane"/>
    <property type="evidence" value="ECO:0007669"/>
    <property type="project" value="UniProtKB-SubCell"/>
</dbReference>
<dbReference type="RefSeq" id="WP_170106938.1">
    <property type="nucleotide sequence ID" value="NZ_QAON01000007.1"/>
</dbReference>
<keyword evidence="7 12" id="KW-0798">TonB box</keyword>
<keyword evidence="10 11" id="KW-0998">Cell outer membrane</keyword>
<dbReference type="InterPro" id="IPR037066">
    <property type="entry name" value="Plug_dom_sf"/>
</dbReference>
<comment type="caution">
    <text evidence="15">The sequence shown here is derived from an EMBL/GenBank/DDBJ whole genome shotgun (WGS) entry which is preliminary data.</text>
</comment>
<keyword evidence="4 11" id="KW-1134">Transmembrane beta strand</keyword>
<comment type="subcellular location">
    <subcellularLocation>
        <location evidence="1 11">Cell outer membrane</location>
        <topology evidence="1 11">Multi-pass membrane protein</topology>
    </subcellularLocation>
</comment>
<keyword evidence="5 11" id="KW-0812">Transmembrane</keyword>
<dbReference type="Pfam" id="PF07715">
    <property type="entry name" value="Plug"/>
    <property type="match status" value="1"/>
</dbReference>
<evidence type="ECO:0000256" key="12">
    <source>
        <dbReference type="RuleBase" id="RU003357"/>
    </source>
</evidence>
<evidence type="ECO:0000259" key="14">
    <source>
        <dbReference type="Pfam" id="PF07715"/>
    </source>
</evidence>
<evidence type="ECO:0000259" key="13">
    <source>
        <dbReference type="Pfam" id="PF00593"/>
    </source>
</evidence>
<protein>
    <submittedName>
        <fullName evidence="15">Outer membrane receptor for ferrienterochelin and colicin</fullName>
    </submittedName>
</protein>
<evidence type="ECO:0000256" key="11">
    <source>
        <dbReference type="PROSITE-ProRule" id="PRU01360"/>
    </source>
</evidence>
<organism evidence="15 16">
    <name type="scientific">Agitococcus lubricus</name>
    <dbReference type="NCBI Taxonomy" id="1077255"/>
    <lineage>
        <taxon>Bacteria</taxon>
        <taxon>Pseudomonadati</taxon>
        <taxon>Pseudomonadota</taxon>
        <taxon>Gammaproteobacteria</taxon>
        <taxon>Moraxellales</taxon>
        <taxon>Moraxellaceae</taxon>
        <taxon>Agitococcus</taxon>
    </lineage>
</organism>
<dbReference type="EMBL" id="QAON01000007">
    <property type="protein sequence ID" value="PTQ89349.1"/>
    <property type="molecule type" value="Genomic_DNA"/>
</dbReference>
<sequence length="697" mass="78281">MKYWPITLSVVLIQPVFAESVLPEVKVNSTLDVQEEQRMASAAKTIIDRKEIEATDSSTVAELLNKLPMTGMFMDAPTGAPPKRGQGGNRAQNRNMPQILVDGQPLGGGNNMGTVMRLPVELIERVEIIRNSTPEFLVTSPAGVINIILRDVPKQLTRNGKVTLFSADNNVGIRADSQYGLSKDPWGYLLSLAVDSKPQVGERQTTINDVTQTQTVIERSTQSGDDNNISFAPRVNIKLANNQQVIISPFVGYNQDSREVNTQRTQSTIAQELDQNEGERLTGRLITEWKQQVEQGGEQSLKLFLQTENEKTDKLTYQLLSAGGQQTNQENTDREEREIAIDARAKRVFLETHLVTAGLEWRQKETTEQQYKDQLLATDSQVEEKRLALWWQDEWLLSEQHNLSYGVRWQQIDNRIDDIQQGLIVQKEDTFAPSIHYLWQPNAQWNVRASIAQHQRPAFARELSPVVRTTSGVNSSSNPDRAGNPLLANETQRSIELGLEHYLADKAGNISLSIFERHISDYVQRLTLLENGRWLERPYNVGDARLRGVSLDSKVQLLALSLPNMSLRAAYAYTQNTLTDPVANLGSGEGDRQSANLGVEYKLNNLTLGASGNYIAAMDRESSATVSQEQGEQKTLNAYAAYKVNKQFNVRVAVNNLLAEDRTDTLYEYDNQGQLTRTEQDIMQTYANIIFSAEGRW</sequence>
<evidence type="ECO:0000256" key="5">
    <source>
        <dbReference type="ARBA" id="ARBA00022692"/>
    </source>
</evidence>
<proteinExistence type="inferred from homology"/>
<keyword evidence="16" id="KW-1185">Reference proteome</keyword>
<dbReference type="InterPro" id="IPR000531">
    <property type="entry name" value="Beta-barrel_TonB"/>
</dbReference>
<evidence type="ECO:0000256" key="10">
    <source>
        <dbReference type="ARBA" id="ARBA00023237"/>
    </source>
</evidence>
<evidence type="ECO:0000256" key="4">
    <source>
        <dbReference type="ARBA" id="ARBA00022452"/>
    </source>
</evidence>
<evidence type="ECO:0000256" key="9">
    <source>
        <dbReference type="ARBA" id="ARBA00023170"/>
    </source>
</evidence>
<evidence type="ECO:0000313" key="15">
    <source>
        <dbReference type="EMBL" id="PTQ89349.1"/>
    </source>
</evidence>
<reference evidence="15 16" key="1">
    <citation type="submission" date="2018-04" db="EMBL/GenBank/DDBJ databases">
        <title>Genomic Encyclopedia of Archaeal and Bacterial Type Strains, Phase II (KMG-II): from individual species to whole genera.</title>
        <authorList>
            <person name="Goeker M."/>
        </authorList>
    </citation>
    <scope>NUCLEOTIDE SEQUENCE [LARGE SCALE GENOMIC DNA]</scope>
    <source>
        <strain evidence="15 16">DSM 5822</strain>
    </source>
</reference>
<keyword evidence="3 11" id="KW-0813">Transport</keyword>
<evidence type="ECO:0000256" key="1">
    <source>
        <dbReference type="ARBA" id="ARBA00004571"/>
    </source>
</evidence>
<feature type="domain" description="TonB-dependent receptor-like beta-barrel" evidence="13">
    <location>
        <begin position="236"/>
        <end position="657"/>
    </location>
</feature>
<dbReference type="Gene3D" id="2.170.130.10">
    <property type="entry name" value="TonB-dependent receptor, plug domain"/>
    <property type="match status" value="1"/>
</dbReference>
<name>A0A2T5IZA4_9GAMM</name>
<dbReference type="SUPFAM" id="SSF56935">
    <property type="entry name" value="Porins"/>
    <property type="match status" value="1"/>
</dbReference>
<evidence type="ECO:0000256" key="8">
    <source>
        <dbReference type="ARBA" id="ARBA00023136"/>
    </source>
</evidence>
<dbReference type="Gene3D" id="2.40.170.20">
    <property type="entry name" value="TonB-dependent receptor, beta-barrel domain"/>
    <property type="match status" value="1"/>
</dbReference>
<dbReference type="GO" id="GO:0044718">
    <property type="term" value="P:siderophore transmembrane transport"/>
    <property type="evidence" value="ECO:0007669"/>
    <property type="project" value="TreeGrafter"/>
</dbReference>
<dbReference type="PANTHER" id="PTHR30069">
    <property type="entry name" value="TONB-DEPENDENT OUTER MEMBRANE RECEPTOR"/>
    <property type="match status" value="1"/>
</dbReference>